<keyword evidence="1" id="KW-1133">Transmembrane helix</keyword>
<evidence type="ECO:0000313" key="2">
    <source>
        <dbReference type="EMBL" id="KAL3537372.1"/>
    </source>
</evidence>
<name>A0ABD3B2L6_9GENT</name>
<keyword evidence="1" id="KW-0812">Transmembrane</keyword>
<proteinExistence type="predicted"/>
<gene>
    <name evidence="2" type="ORF">ACH5RR_000738</name>
</gene>
<dbReference type="AlphaFoldDB" id="A0ABD3B2L6"/>
<feature type="transmembrane region" description="Helical" evidence="1">
    <location>
        <begin position="88"/>
        <end position="109"/>
    </location>
</feature>
<protein>
    <submittedName>
        <fullName evidence="2">Uncharacterized protein</fullName>
    </submittedName>
</protein>
<keyword evidence="1" id="KW-0472">Membrane</keyword>
<evidence type="ECO:0000256" key="1">
    <source>
        <dbReference type="SAM" id="Phobius"/>
    </source>
</evidence>
<dbReference type="Proteomes" id="UP001630127">
    <property type="component" value="Unassembled WGS sequence"/>
</dbReference>
<reference evidence="2 3" key="1">
    <citation type="submission" date="2024-11" db="EMBL/GenBank/DDBJ databases">
        <title>A near-complete genome assembly of Cinchona calisaya.</title>
        <authorList>
            <person name="Lian D.C."/>
            <person name="Zhao X.W."/>
            <person name="Wei L."/>
        </authorList>
    </citation>
    <scope>NUCLEOTIDE SEQUENCE [LARGE SCALE GENOMIC DNA]</scope>
    <source>
        <tissue evidence="2">Nenye</tissue>
    </source>
</reference>
<accession>A0ABD3B2L6</accession>
<keyword evidence="3" id="KW-1185">Reference proteome</keyword>
<comment type="caution">
    <text evidence="2">The sequence shown here is derived from an EMBL/GenBank/DDBJ whole genome shotgun (WGS) entry which is preliminary data.</text>
</comment>
<dbReference type="EMBL" id="JBJUIK010000001">
    <property type="protein sequence ID" value="KAL3537372.1"/>
    <property type="molecule type" value="Genomic_DNA"/>
</dbReference>
<sequence>MSEIERCNNGVGGKKHRKEYYVVIKNVPSTSTTAFKDCNSLVFPLSRYEHSQNAQTCSSITNLSLCEMIIVLMIFHKFISMNSTANHWLAFPFLCWFLVLLDIDVWLVVKCWTCFFVLECYLSFNKTLFFLIN</sequence>
<organism evidence="2 3">
    <name type="scientific">Cinchona calisaya</name>
    <dbReference type="NCBI Taxonomy" id="153742"/>
    <lineage>
        <taxon>Eukaryota</taxon>
        <taxon>Viridiplantae</taxon>
        <taxon>Streptophyta</taxon>
        <taxon>Embryophyta</taxon>
        <taxon>Tracheophyta</taxon>
        <taxon>Spermatophyta</taxon>
        <taxon>Magnoliopsida</taxon>
        <taxon>eudicotyledons</taxon>
        <taxon>Gunneridae</taxon>
        <taxon>Pentapetalae</taxon>
        <taxon>asterids</taxon>
        <taxon>lamiids</taxon>
        <taxon>Gentianales</taxon>
        <taxon>Rubiaceae</taxon>
        <taxon>Cinchonoideae</taxon>
        <taxon>Cinchoneae</taxon>
        <taxon>Cinchona</taxon>
    </lineage>
</organism>
<evidence type="ECO:0000313" key="3">
    <source>
        <dbReference type="Proteomes" id="UP001630127"/>
    </source>
</evidence>